<dbReference type="Pfam" id="PF05340">
    <property type="entry name" value="DUF740"/>
    <property type="match status" value="2"/>
</dbReference>
<dbReference type="GO" id="GO:0005886">
    <property type="term" value="C:plasma membrane"/>
    <property type="evidence" value="ECO:0007669"/>
    <property type="project" value="TreeGrafter"/>
</dbReference>
<feature type="region of interest" description="Disordered" evidence="1">
    <location>
        <begin position="1"/>
        <end position="23"/>
    </location>
</feature>
<sequence length="341" mass="38724">MKKQNNGDKFAALPVEKPLSRQYRETQSEIADYGFGRRSCDTDPRFSLDAGRISFDDPRYSFDEPRASWDGYLIGRSFPRMAPMVSVMEDAPAAHVTRTDMQIPVEEPTSNCANEGEGVPGGTTQTREYYSDSSSRRRKSLDRSSSIRKTAAAVVAEIDELKTVSNAKWFRDSSSSVIGNGERKEPKKSRRWSWRIWGFIQRRNGGNKDEEEEEKYSRVNGVERSLSESWQDLRREGNGDVRGGLNRSMLRSNSSVSWRNANHIGGSFGSMRKSGVKMNGHGKKKRDDFMLEKNRSARYSPNHVDNGLLRFYLTPMRSSRRGGLGKIKPNNSHSISVLRLY</sequence>
<feature type="region of interest" description="Disordered" evidence="1">
    <location>
        <begin position="107"/>
        <end position="146"/>
    </location>
</feature>
<accession>A0AAW2LD83</accession>
<evidence type="ECO:0000313" key="2">
    <source>
        <dbReference type="EMBL" id="KAL0316374.1"/>
    </source>
</evidence>
<organism evidence="2">
    <name type="scientific">Sesamum radiatum</name>
    <name type="common">Black benniseed</name>
    <dbReference type="NCBI Taxonomy" id="300843"/>
    <lineage>
        <taxon>Eukaryota</taxon>
        <taxon>Viridiplantae</taxon>
        <taxon>Streptophyta</taxon>
        <taxon>Embryophyta</taxon>
        <taxon>Tracheophyta</taxon>
        <taxon>Spermatophyta</taxon>
        <taxon>Magnoliopsida</taxon>
        <taxon>eudicotyledons</taxon>
        <taxon>Gunneridae</taxon>
        <taxon>Pentapetalae</taxon>
        <taxon>asterids</taxon>
        <taxon>lamiids</taxon>
        <taxon>Lamiales</taxon>
        <taxon>Pedaliaceae</taxon>
        <taxon>Sesamum</taxon>
    </lineage>
</organism>
<protein>
    <submittedName>
        <fullName evidence="2">Protein OCTOPUS</fullName>
    </submittedName>
</protein>
<comment type="caution">
    <text evidence="2">The sequence shown here is derived from an EMBL/GenBank/DDBJ whole genome shotgun (WGS) entry which is preliminary data.</text>
</comment>
<dbReference type="PANTHER" id="PTHR31659:SF9">
    <property type="entry name" value="PROTEIN: UPF0503-LIKE PROTEIN, PUTATIVE (DUF740)-RELATED"/>
    <property type="match status" value="1"/>
</dbReference>
<evidence type="ECO:0000256" key="1">
    <source>
        <dbReference type="SAM" id="MobiDB-lite"/>
    </source>
</evidence>
<proteinExistence type="predicted"/>
<dbReference type="AlphaFoldDB" id="A0AAW2LD83"/>
<reference evidence="2" key="2">
    <citation type="journal article" date="2024" name="Plant">
        <title>Genomic evolution and insights into agronomic trait innovations of Sesamum species.</title>
        <authorList>
            <person name="Miao H."/>
            <person name="Wang L."/>
            <person name="Qu L."/>
            <person name="Liu H."/>
            <person name="Sun Y."/>
            <person name="Le M."/>
            <person name="Wang Q."/>
            <person name="Wei S."/>
            <person name="Zheng Y."/>
            <person name="Lin W."/>
            <person name="Duan Y."/>
            <person name="Cao H."/>
            <person name="Xiong S."/>
            <person name="Wang X."/>
            <person name="Wei L."/>
            <person name="Li C."/>
            <person name="Ma Q."/>
            <person name="Ju M."/>
            <person name="Zhao R."/>
            <person name="Li G."/>
            <person name="Mu C."/>
            <person name="Tian Q."/>
            <person name="Mei H."/>
            <person name="Zhang T."/>
            <person name="Gao T."/>
            <person name="Zhang H."/>
        </authorList>
    </citation>
    <scope>NUCLEOTIDE SEQUENCE</scope>
    <source>
        <strain evidence="2">G02</strain>
    </source>
</reference>
<dbReference type="EMBL" id="JACGWJ010000025">
    <property type="protein sequence ID" value="KAL0316374.1"/>
    <property type="molecule type" value="Genomic_DNA"/>
</dbReference>
<gene>
    <name evidence="2" type="ORF">Sradi_5515600</name>
</gene>
<reference evidence="2" key="1">
    <citation type="submission" date="2020-06" db="EMBL/GenBank/DDBJ databases">
        <authorList>
            <person name="Li T."/>
            <person name="Hu X."/>
            <person name="Zhang T."/>
            <person name="Song X."/>
            <person name="Zhang H."/>
            <person name="Dai N."/>
            <person name="Sheng W."/>
            <person name="Hou X."/>
            <person name="Wei L."/>
        </authorList>
    </citation>
    <scope>NUCLEOTIDE SEQUENCE</scope>
    <source>
        <strain evidence="2">G02</strain>
        <tissue evidence="2">Leaf</tissue>
    </source>
</reference>
<name>A0AAW2LD83_SESRA</name>
<dbReference type="PANTHER" id="PTHR31659">
    <property type="entry name" value="PROTEIN: UPF0503-LIKE PROTEIN, PUTATIVE (DUF740)-RELATED"/>
    <property type="match status" value="1"/>
</dbReference>
<dbReference type="InterPro" id="IPR008004">
    <property type="entry name" value="OCTOPUS-like"/>
</dbReference>